<organism evidence="2 3">
    <name type="scientific">Aspergillus ellipticus CBS 707.79</name>
    <dbReference type="NCBI Taxonomy" id="1448320"/>
    <lineage>
        <taxon>Eukaryota</taxon>
        <taxon>Fungi</taxon>
        <taxon>Dikarya</taxon>
        <taxon>Ascomycota</taxon>
        <taxon>Pezizomycotina</taxon>
        <taxon>Eurotiomycetes</taxon>
        <taxon>Eurotiomycetidae</taxon>
        <taxon>Eurotiales</taxon>
        <taxon>Aspergillaceae</taxon>
        <taxon>Aspergillus</taxon>
        <taxon>Aspergillus subgen. Circumdati</taxon>
    </lineage>
</organism>
<dbReference type="AlphaFoldDB" id="A0A319E776"/>
<evidence type="ECO:0000313" key="2">
    <source>
        <dbReference type="EMBL" id="PYH99483.1"/>
    </source>
</evidence>
<dbReference type="Proteomes" id="UP000247810">
    <property type="component" value="Unassembled WGS sequence"/>
</dbReference>
<name>A0A319E776_9EURO</name>
<evidence type="ECO:0000256" key="1">
    <source>
        <dbReference type="SAM" id="Coils"/>
    </source>
</evidence>
<gene>
    <name evidence="2" type="ORF">BO71DRAFT_405399</name>
</gene>
<keyword evidence="3" id="KW-1185">Reference proteome</keyword>
<feature type="coiled-coil region" evidence="1">
    <location>
        <begin position="109"/>
        <end position="143"/>
    </location>
</feature>
<proteinExistence type="predicted"/>
<dbReference type="VEuPathDB" id="FungiDB:BO71DRAFT_405399"/>
<keyword evidence="1" id="KW-0175">Coiled coil</keyword>
<evidence type="ECO:0000313" key="3">
    <source>
        <dbReference type="Proteomes" id="UP000247810"/>
    </source>
</evidence>
<accession>A0A319E776</accession>
<dbReference type="EMBL" id="KZ825802">
    <property type="protein sequence ID" value="PYH99483.1"/>
    <property type="molecule type" value="Genomic_DNA"/>
</dbReference>
<reference evidence="2 3" key="1">
    <citation type="submission" date="2018-02" db="EMBL/GenBank/DDBJ databases">
        <title>The genomes of Aspergillus section Nigri reveals drivers in fungal speciation.</title>
        <authorList>
            <consortium name="DOE Joint Genome Institute"/>
            <person name="Vesth T.C."/>
            <person name="Nybo J."/>
            <person name="Theobald S."/>
            <person name="Brandl J."/>
            <person name="Frisvad J.C."/>
            <person name="Nielsen K.F."/>
            <person name="Lyhne E.K."/>
            <person name="Kogle M.E."/>
            <person name="Kuo A."/>
            <person name="Riley R."/>
            <person name="Clum A."/>
            <person name="Nolan M."/>
            <person name="Lipzen A."/>
            <person name="Salamov A."/>
            <person name="Henrissat B."/>
            <person name="Wiebenga A."/>
            <person name="De vries R.P."/>
            <person name="Grigoriev I.V."/>
            <person name="Mortensen U.H."/>
            <person name="Andersen M.R."/>
            <person name="Baker S.E."/>
        </authorList>
    </citation>
    <scope>NUCLEOTIDE SEQUENCE [LARGE SCALE GENOMIC DNA]</scope>
    <source>
        <strain evidence="2 3">CBS 707.79</strain>
    </source>
</reference>
<dbReference type="OrthoDB" id="5428321at2759"/>
<protein>
    <submittedName>
        <fullName evidence="2">Uncharacterized protein</fullName>
    </submittedName>
</protein>
<dbReference type="STRING" id="1448320.A0A319E776"/>
<sequence length="176" mass="20454">MEGPSEPTGNAKRAFWRSKCRERLSQHIYDTLGLAIKALDIRLKPIESGRPYSWQIDNPKLLPLFEKHLSKHSVGAYIQLCKSLKHDFRAVRMEIIQDNDASVTPQKRIEELVIELKETQNRLHAYEESNAALEINAKSQETALNDANLTIYLQQQELEYWMGISEMHRVKRLQDP</sequence>